<sequence length="416" mass="43199">MRLMLTPVAATLAAVFALPVLADSTVVDQTGTENVISTYQGANAGRNSIASVQNGNENSLYHSILKGVAQRNSENVAITTEQIGNKNEAIAQQDGAKASSLNLQQKGNSNTALSLQYDSTNTANDARQFGDFNQVKALQTDTSGSRLAVHQGYYNGAATMSSRNYAVATQDTVTGGHLVLQQVGQSNSATLGQVNSVDNYLTTQQYGNNNELTSRQEETNGSTIQVLQGGLTELGRGADDSRVTAYQGSVGGSRMLISQSGTFGSIDASQQEVKASAMEVTQNGDSSSVVALQTAVTNSGVFVTQGNAKAGEVANGGFVNIKQSNGDKLGVWVNQSGDDSEALVTQTGNNQEIRIAQSGNMNQAETIQSGSNNVIAIKQVGWGGSANYAGVLQSGTGYVASVTQVGAGNAALVYQR</sequence>
<proteinExistence type="predicted"/>
<feature type="chain" id="PRO_5045923354" description="Curlin associated repeat-containing protein" evidence="1">
    <location>
        <begin position="23"/>
        <end position="416"/>
    </location>
</feature>
<keyword evidence="1" id="KW-0732">Signal</keyword>
<organism evidence="2 3">
    <name type="scientific">Parachitinimonas caeni</name>
    <dbReference type="NCBI Taxonomy" id="3031301"/>
    <lineage>
        <taxon>Bacteria</taxon>
        <taxon>Pseudomonadati</taxon>
        <taxon>Pseudomonadota</taxon>
        <taxon>Betaproteobacteria</taxon>
        <taxon>Neisseriales</taxon>
        <taxon>Chitinibacteraceae</taxon>
        <taxon>Parachitinimonas</taxon>
    </lineage>
</organism>
<gene>
    <name evidence="2" type="ORF">PZA18_12895</name>
</gene>
<reference evidence="2" key="1">
    <citation type="submission" date="2023-03" db="EMBL/GenBank/DDBJ databases">
        <title>Chitinimonas shenzhenensis gen. nov., sp. nov., a novel member of family Burkholderiaceae isolated from activated sludge collected in Shen Zhen, China.</title>
        <authorList>
            <person name="Wang X."/>
        </authorList>
    </citation>
    <scope>NUCLEOTIDE SEQUENCE</scope>
    <source>
        <strain evidence="2">DQS-5</strain>
    </source>
</reference>
<dbReference type="EMBL" id="JARRAF010000013">
    <property type="protein sequence ID" value="MDK2124945.1"/>
    <property type="molecule type" value="Genomic_DNA"/>
</dbReference>
<dbReference type="RefSeq" id="WP_284101257.1">
    <property type="nucleotide sequence ID" value="NZ_JARRAF010000013.1"/>
</dbReference>
<evidence type="ECO:0008006" key="4">
    <source>
        <dbReference type="Google" id="ProtNLM"/>
    </source>
</evidence>
<feature type="signal peptide" evidence="1">
    <location>
        <begin position="1"/>
        <end position="22"/>
    </location>
</feature>
<keyword evidence="3" id="KW-1185">Reference proteome</keyword>
<protein>
    <recommendedName>
        <fullName evidence="4">Curlin associated repeat-containing protein</fullName>
    </recommendedName>
</protein>
<evidence type="ECO:0000256" key="1">
    <source>
        <dbReference type="SAM" id="SignalP"/>
    </source>
</evidence>
<evidence type="ECO:0000313" key="2">
    <source>
        <dbReference type="EMBL" id="MDK2124945.1"/>
    </source>
</evidence>
<evidence type="ECO:0000313" key="3">
    <source>
        <dbReference type="Proteomes" id="UP001172778"/>
    </source>
</evidence>
<accession>A0ABT7E0J0</accession>
<comment type="caution">
    <text evidence="2">The sequence shown here is derived from an EMBL/GenBank/DDBJ whole genome shotgun (WGS) entry which is preliminary data.</text>
</comment>
<dbReference type="Proteomes" id="UP001172778">
    <property type="component" value="Unassembled WGS sequence"/>
</dbReference>
<name>A0ABT7E0J0_9NEIS</name>